<dbReference type="Proteomes" id="UP000673975">
    <property type="component" value="Unassembled WGS sequence"/>
</dbReference>
<reference evidence="1" key="1">
    <citation type="submission" date="2021-02" db="EMBL/GenBank/DDBJ databases">
        <title>Natronogracilivirga saccharolytica gen. nov. sp. nov. a new anaerobic, haloalkiliphilic carbohydrate-fermenting bacterium from soda lake and proposing of Cyclonatronumiaceae fam. nov. in the phylum Balneolaeota.</title>
        <authorList>
            <person name="Zhilina T.N."/>
            <person name="Sorokin D.Y."/>
            <person name="Zavarzina D.G."/>
            <person name="Toshchakov S.V."/>
            <person name="Kublanov I.V."/>
        </authorList>
    </citation>
    <scope>NUCLEOTIDE SEQUENCE</scope>
    <source>
        <strain evidence="1">Z-1702</strain>
    </source>
</reference>
<dbReference type="EMBL" id="JAFIDN010000009">
    <property type="protein sequence ID" value="MBP3193321.1"/>
    <property type="molecule type" value="Genomic_DNA"/>
</dbReference>
<protein>
    <submittedName>
        <fullName evidence="1">Uncharacterized protein</fullName>
    </submittedName>
</protein>
<dbReference type="AlphaFoldDB" id="A0A8J7UW61"/>
<comment type="caution">
    <text evidence="1">The sequence shown here is derived from an EMBL/GenBank/DDBJ whole genome shotgun (WGS) entry which is preliminary data.</text>
</comment>
<evidence type="ECO:0000313" key="1">
    <source>
        <dbReference type="EMBL" id="MBP3193321.1"/>
    </source>
</evidence>
<proteinExistence type="predicted"/>
<keyword evidence="2" id="KW-1185">Reference proteome</keyword>
<gene>
    <name evidence="1" type="ORF">NATSA_11640</name>
</gene>
<evidence type="ECO:0000313" key="2">
    <source>
        <dbReference type="Proteomes" id="UP000673975"/>
    </source>
</evidence>
<accession>A0A8J7UW61</accession>
<sequence>MDKYPAINVLSIFAGFRSPKVKFGITPLRFQLPDGQSHRIAQIRQSHTERVGQAMHYHFVVRSAEQRYFHIVFDAGKLTWHLVQEFDAELLFNE</sequence>
<organism evidence="1 2">
    <name type="scientific">Natronogracilivirga saccharolytica</name>
    <dbReference type="NCBI Taxonomy" id="2812953"/>
    <lineage>
        <taxon>Bacteria</taxon>
        <taxon>Pseudomonadati</taxon>
        <taxon>Balneolota</taxon>
        <taxon>Balneolia</taxon>
        <taxon>Balneolales</taxon>
        <taxon>Cyclonatronaceae</taxon>
        <taxon>Natronogracilivirga</taxon>
    </lineage>
</organism>
<dbReference type="RefSeq" id="WP_210512777.1">
    <property type="nucleotide sequence ID" value="NZ_JAFIDN010000009.1"/>
</dbReference>
<name>A0A8J7UW61_9BACT</name>